<organism evidence="1 3">
    <name type="scientific">Didymodactylos carnosus</name>
    <dbReference type="NCBI Taxonomy" id="1234261"/>
    <lineage>
        <taxon>Eukaryota</taxon>
        <taxon>Metazoa</taxon>
        <taxon>Spiralia</taxon>
        <taxon>Gnathifera</taxon>
        <taxon>Rotifera</taxon>
        <taxon>Eurotatoria</taxon>
        <taxon>Bdelloidea</taxon>
        <taxon>Philodinida</taxon>
        <taxon>Philodinidae</taxon>
        <taxon>Didymodactylos</taxon>
    </lineage>
</organism>
<proteinExistence type="predicted"/>
<dbReference type="EMBL" id="CAJOBC010008550">
    <property type="protein sequence ID" value="CAF3964623.1"/>
    <property type="molecule type" value="Genomic_DNA"/>
</dbReference>
<gene>
    <name evidence="1" type="ORF">GPM918_LOCUS23676</name>
    <name evidence="2" type="ORF">SRO942_LOCUS23673</name>
</gene>
<reference evidence="1" key="1">
    <citation type="submission" date="2021-02" db="EMBL/GenBank/DDBJ databases">
        <authorList>
            <person name="Nowell W R."/>
        </authorList>
    </citation>
    <scope>NUCLEOTIDE SEQUENCE</scope>
</reference>
<evidence type="ECO:0000313" key="1">
    <source>
        <dbReference type="EMBL" id="CAF1200127.1"/>
    </source>
</evidence>
<dbReference type="EMBL" id="CAJNOQ010008550">
    <property type="protein sequence ID" value="CAF1200127.1"/>
    <property type="molecule type" value="Genomic_DNA"/>
</dbReference>
<accession>A0A814W4R1</accession>
<dbReference type="Proteomes" id="UP000663829">
    <property type="component" value="Unassembled WGS sequence"/>
</dbReference>
<comment type="caution">
    <text evidence="1">The sequence shown here is derived from an EMBL/GenBank/DDBJ whole genome shotgun (WGS) entry which is preliminary data.</text>
</comment>
<protein>
    <submittedName>
        <fullName evidence="1">Uncharacterized protein</fullName>
    </submittedName>
</protein>
<keyword evidence="3" id="KW-1185">Reference proteome</keyword>
<evidence type="ECO:0000313" key="3">
    <source>
        <dbReference type="Proteomes" id="UP000663829"/>
    </source>
</evidence>
<name>A0A814W4R1_9BILA</name>
<evidence type="ECO:0000313" key="2">
    <source>
        <dbReference type="EMBL" id="CAF3964623.1"/>
    </source>
</evidence>
<dbReference type="Proteomes" id="UP000681722">
    <property type="component" value="Unassembled WGS sequence"/>
</dbReference>
<sequence length="67" mass="8083">MSYPFRSWDVDPEQEELGQYFENDPSRILEENFRADLPDFATDERDSESLDLKRKYDKQNLFNVKCT</sequence>
<dbReference type="AlphaFoldDB" id="A0A814W4R1"/>